<reference evidence="1" key="1">
    <citation type="submission" date="2023-06" db="EMBL/GenBank/DDBJ databases">
        <authorList>
            <person name="Kurt Z."/>
        </authorList>
    </citation>
    <scope>NUCLEOTIDE SEQUENCE</scope>
</reference>
<organism evidence="1">
    <name type="scientific">Hexamita inflata</name>
    <dbReference type="NCBI Taxonomy" id="28002"/>
    <lineage>
        <taxon>Eukaryota</taxon>
        <taxon>Metamonada</taxon>
        <taxon>Diplomonadida</taxon>
        <taxon>Hexamitidae</taxon>
        <taxon>Hexamitinae</taxon>
        <taxon>Hexamita</taxon>
    </lineage>
</organism>
<comment type="caution">
    <text evidence="1">The sequence shown here is derived from an EMBL/GenBank/DDBJ whole genome shotgun (WGS) entry which is preliminary data.</text>
</comment>
<gene>
    <name evidence="1" type="ORF">HINF_LOCUS34531</name>
    <name evidence="2" type="ORF">HINF_LOCUS68166</name>
</gene>
<sequence>MIYTYIKFTNTYKQHFLSFFNTVNINVIYQQYFKDIFHSHYERESLNNSEVEQFPGQAQPTPQLQINFNEVLQLNIRHQVQQQRLDDVETSEDKQIRINALNQELERIKNPSLLYCKEHKTLMSGFKVSTNNNSMLDPNNEERMF</sequence>
<protein>
    <submittedName>
        <fullName evidence="2">Hypothetical_protein</fullName>
    </submittedName>
</protein>
<dbReference type="AlphaFoldDB" id="A0AA86UCM8"/>
<reference evidence="2 3" key="2">
    <citation type="submission" date="2024-07" db="EMBL/GenBank/DDBJ databases">
        <authorList>
            <person name="Akdeniz Z."/>
        </authorList>
    </citation>
    <scope>NUCLEOTIDE SEQUENCE [LARGE SCALE GENOMIC DNA]</scope>
</reference>
<dbReference type="Proteomes" id="UP001642409">
    <property type="component" value="Unassembled WGS sequence"/>
</dbReference>
<evidence type="ECO:0000313" key="3">
    <source>
        <dbReference type="Proteomes" id="UP001642409"/>
    </source>
</evidence>
<proteinExistence type="predicted"/>
<name>A0AA86UCM8_9EUKA</name>
<evidence type="ECO:0000313" key="2">
    <source>
        <dbReference type="EMBL" id="CAL6095888.1"/>
    </source>
</evidence>
<evidence type="ECO:0000313" key="1">
    <source>
        <dbReference type="EMBL" id="CAI9946886.1"/>
    </source>
</evidence>
<dbReference type="EMBL" id="CATOUU010000767">
    <property type="protein sequence ID" value="CAI9946886.1"/>
    <property type="molecule type" value="Genomic_DNA"/>
</dbReference>
<keyword evidence="3" id="KW-1185">Reference proteome</keyword>
<accession>A0AA86UCM8</accession>
<dbReference type="EMBL" id="CAXDID020000480">
    <property type="protein sequence ID" value="CAL6095888.1"/>
    <property type="molecule type" value="Genomic_DNA"/>
</dbReference>